<dbReference type="EMBL" id="JTHE03000088">
    <property type="protein sequence ID" value="MCM1984176.1"/>
    <property type="molecule type" value="Genomic_DNA"/>
</dbReference>
<dbReference type="InterPro" id="IPR046802">
    <property type="entry name" value="OpcA_G6PD_C"/>
</dbReference>
<evidence type="ECO:0000313" key="5">
    <source>
        <dbReference type="Proteomes" id="UP000031561"/>
    </source>
</evidence>
<organism evidence="4 5">
    <name type="scientific">Lyngbya confervoides BDU141951</name>
    <dbReference type="NCBI Taxonomy" id="1574623"/>
    <lineage>
        <taxon>Bacteria</taxon>
        <taxon>Bacillati</taxon>
        <taxon>Cyanobacteriota</taxon>
        <taxon>Cyanophyceae</taxon>
        <taxon>Oscillatoriophycideae</taxon>
        <taxon>Oscillatoriales</taxon>
        <taxon>Microcoleaceae</taxon>
        <taxon>Lyngbya</taxon>
    </lineage>
</organism>
<protein>
    <submittedName>
        <fullName evidence="4">Glucose-6-phosphate dehydrogenase assembly protein OpcA</fullName>
    </submittedName>
</protein>
<dbReference type="Pfam" id="PF10128">
    <property type="entry name" value="OpcA_G6PD_assem"/>
    <property type="match status" value="1"/>
</dbReference>
<accession>A0ABD4T6U0</accession>
<dbReference type="InterPro" id="IPR002477">
    <property type="entry name" value="Peptidoglycan-bd-like"/>
</dbReference>
<dbReference type="Pfam" id="PF20171">
    <property type="entry name" value="OpcA_G6PD_C"/>
    <property type="match status" value="1"/>
</dbReference>
<dbReference type="Proteomes" id="UP000031561">
    <property type="component" value="Unassembled WGS sequence"/>
</dbReference>
<comment type="caution">
    <text evidence="4">The sequence shown here is derived from an EMBL/GenBank/DDBJ whole genome shotgun (WGS) entry which is preliminary data.</text>
</comment>
<proteinExistence type="predicted"/>
<evidence type="ECO:0000259" key="3">
    <source>
        <dbReference type="Pfam" id="PF20171"/>
    </source>
</evidence>
<gene>
    <name evidence="4" type="primary">opcA</name>
    <name evidence="4" type="ORF">QQ91_0015230</name>
</gene>
<evidence type="ECO:0000259" key="1">
    <source>
        <dbReference type="Pfam" id="PF01471"/>
    </source>
</evidence>
<evidence type="ECO:0000313" key="4">
    <source>
        <dbReference type="EMBL" id="MCM1984176.1"/>
    </source>
</evidence>
<dbReference type="PANTHER" id="PTHR38658:SF1">
    <property type="entry name" value="OXPP CYCLE PROTEIN OPCA-RELATED"/>
    <property type="match status" value="1"/>
</dbReference>
<sequence length="458" mass="50420">MSQQTSPVVPLLTPKEVSINQIQTELNRIWAEQTAKANGSGPAAVRATTFSLLVYEPAQTQRLLAQLGYYSGPVDGIFGPRMKVALHAAQKDFGLPQTNHATAELLQRLRQKAQQQPVQTSSDPQTLPVFSQDSDGSGIADLIANQNPCRVVSLFPVNDAMDEEGADLRAEVAAYCPVQKQRNSLICCEYITLSGTRRSLENITTLIQSLLMNDLPRFLWWKSDPDQSEEFFQKLARSCNGVIFDSSSFSQTQEGLIKMSQMVEQGLNVADLNWKRLAAWQELTAEAFDPPSRRSALLEVDRVTIDYEAGNPAQALLFLGWLASRLQWHPTAVVQEEGPYNLLTVTFQNPQQRQIQAELAALPVADVGEIAGDLIDLKLASTNLEADCCTVLCSQTTGCMRMEAGGGAQSCRVQQVTPLTDQKSEVLLSQHLQRWSRDVLFEEGLAVSCAILQLIALA</sequence>
<dbReference type="Pfam" id="PF01471">
    <property type="entry name" value="PG_binding_1"/>
    <property type="match status" value="1"/>
</dbReference>
<evidence type="ECO:0000259" key="2">
    <source>
        <dbReference type="Pfam" id="PF10128"/>
    </source>
</evidence>
<dbReference type="Gene3D" id="1.10.101.10">
    <property type="entry name" value="PGBD-like superfamily/PGBD"/>
    <property type="match status" value="1"/>
</dbReference>
<feature type="domain" description="Glucose-6-phosphate dehydrogenase assembly protein OpcA N-terminal" evidence="2">
    <location>
        <begin position="140"/>
        <end position="260"/>
    </location>
</feature>
<name>A0ABD4T6U0_9CYAN</name>
<dbReference type="SUPFAM" id="SSF47090">
    <property type="entry name" value="PGBD-like"/>
    <property type="match status" value="1"/>
</dbReference>
<dbReference type="AlphaFoldDB" id="A0ABD4T6U0"/>
<dbReference type="InterPro" id="IPR036365">
    <property type="entry name" value="PGBD-like_sf"/>
</dbReference>
<feature type="domain" description="Glucose-6-phosphate dehydrogenase assembly protein OpcA C-terminal" evidence="3">
    <location>
        <begin position="269"/>
        <end position="443"/>
    </location>
</feature>
<dbReference type="InterPro" id="IPR046801">
    <property type="entry name" value="OpcA_G6PD_N"/>
</dbReference>
<feature type="domain" description="Peptidoglycan binding-like" evidence="1">
    <location>
        <begin position="59"/>
        <end position="109"/>
    </location>
</feature>
<keyword evidence="5" id="KW-1185">Reference proteome</keyword>
<reference evidence="4 5" key="1">
    <citation type="journal article" date="2015" name="Genome Announc.">
        <title>Draft Genome Sequence of Filamentous Marine Cyanobacterium Lyngbya confervoides Strain BDU141951.</title>
        <authorList>
            <person name="Chandrababunaidu M.M."/>
            <person name="Sen D."/>
            <person name="Tripathy S."/>
        </authorList>
    </citation>
    <scope>NUCLEOTIDE SEQUENCE [LARGE SCALE GENOMIC DNA]</scope>
    <source>
        <strain evidence="4 5">BDU141951</strain>
    </source>
</reference>
<dbReference type="InterPro" id="IPR004555">
    <property type="entry name" value="G6PDH_assembly_OpcA"/>
</dbReference>
<dbReference type="RefSeq" id="WP_166275846.1">
    <property type="nucleotide sequence ID" value="NZ_JTHE03000088.1"/>
</dbReference>
<dbReference type="NCBIfam" id="TIGR00534">
    <property type="entry name" value="OpcA"/>
    <property type="match status" value="1"/>
</dbReference>
<dbReference type="PANTHER" id="PTHR38658">
    <property type="entry name" value="OXPP CYCLE PROTEIN OPCA-RELATED"/>
    <property type="match status" value="1"/>
</dbReference>
<dbReference type="InterPro" id="IPR036366">
    <property type="entry name" value="PGBDSf"/>
</dbReference>